<evidence type="ECO:0000256" key="2">
    <source>
        <dbReference type="SAM" id="Phobius"/>
    </source>
</evidence>
<dbReference type="EMBL" id="JBHUCX010000023">
    <property type="protein sequence ID" value="MFD1674855.1"/>
    <property type="molecule type" value="Genomic_DNA"/>
</dbReference>
<protein>
    <submittedName>
        <fullName evidence="3">Uncharacterized protein</fullName>
    </submittedName>
</protein>
<keyword evidence="4" id="KW-1185">Reference proteome</keyword>
<evidence type="ECO:0000313" key="4">
    <source>
        <dbReference type="Proteomes" id="UP001597079"/>
    </source>
</evidence>
<sequence>MNNMILYGATVVVSVIGFAVYDQRKKNKKNADPKIEVKSSKEQSTKGSRPIQEFLPVERVDEGAIVLRGDKYRRMIHVGNINPYALSEGEMNSIRNNFRTLLTMLRSPAQFIVRGRRMDLTDYRQYFSKTYTETAQKWENDQILQYGQLIEQHLVDQGNKQRTIRENLFVVGAEPGMLIEHDPNDIKRALQQDIETVVGGLQRCQLTSYPMPEEEQIEALQLFWNKDRLHARARDAVAFDTLRGYHIGEGVR</sequence>
<evidence type="ECO:0000256" key="1">
    <source>
        <dbReference type="SAM" id="MobiDB-lite"/>
    </source>
</evidence>
<dbReference type="RefSeq" id="WP_377942729.1">
    <property type="nucleotide sequence ID" value="NZ_JBHUCX010000023.1"/>
</dbReference>
<evidence type="ECO:0000313" key="3">
    <source>
        <dbReference type="EMBL" id="MFD1674855.1"/>
    </source>
</evidence>
<gene>
    <name evidence="3" type="ORF">ACFSB2_09105</name>
</gene>
<proteinExistence type="predicted"/>
<feature type="region of interest" description="Disordered" evidence="1">
    <location>
        <begin position="29"/>
        <end position="50"/>
    </location>
</feature>
<keyword evidence="2" id="KW-0812">Transmembrane</keyword>
<organism evidence="3 4">
    <name type="scientific">Alicyclobacillus fodiniaquatilis</name>
    <dbReference type="NCBI Taxonomy" id="1661150"/>
    <lineage>
        <taxon>Bacteria</taxon>
        <taxon>Bacillati</taxon>
        <taxon>Bacillota</taxon>
        <taxon>Bacilli</taxon>
        <taxon>Bacillales</taxon>
        <taxon>Alicyclobacillaceae</taxon>
        <taxon>Alicyclobacillus</taxon>
    </lineage>
</organism>
<name>A0ABW4JHE0_9BACL</name>
<keyword evidence="2" id="KW-0472">Membrane</keyword>
<dbReference type="Proteomes" id="UP001597079">
    <property type="component" value="Unassembled WGS sequence"/>
</dbReference>
<reference evidence="4" key="1">
    <citation type="journal article" date="2019" name="Int. J. Syst. Evol. Microbiol.">
        <title>The Global Catalogue of Microorganisms (GCM) 10K type strain sequencing project: providing services to taxonomists for standard genome sequencing and annotation.</title>
        <authorList>
            <consortium name="The Broad Institute Genomics Platform"/>
            <consortium name="The Broad Institute Genome Sequencing Center for Infectious Disease"/>
            <person name="Wu L."/>
            <person name="Ma J."/>
        </authorList>
    </citation>
    <scope>NUCLEOTIDE SEQUENCE [LARGE SCALE GENOMIC DNA]</scope>
    <source>
        <strain evidence="4">CGMCC 1.12286</strain>
    </source>
</reference>
<accession>A0ABW4JHE0</accession>
<feature type="transmembrane region" description="Helical" evidence="2">
    <location>
        <begin position="6"/>
        <end position="21"/>
    </location>
</feature>
<comment type="caution">
    <text evidence="3">The sequence shown here is derived from an EMBL/GenBank/DDBJ whole genome shotgun (WGS) entry which is preliminary data.</text>
</comment>
<keyword evidence="2" id="KW-1133">Transmembrane helix</keyword>
<feature type="compositionally biased region" description="Basic and acidic residues" evidence="1">
    <location>
        <begin position="29"/>
        <end position="44"/>
    </location>
</feature>